<dbReference type="AlphaFoldDB" id="A0A1V6C7T7"/>
<sequence length="121" mass="13935">MAKLKFNTDYMGPEYLLQKRDTFIGRAPDNDITIPDYRIFSTLPLSTQNAKYRTLRHVSRRHAVIQQIGEEYFIIDIGNDGQGSTRGTFVNDERISPGVKHPLKNGDRIRFGDVECLFVEE</sequence>
<accession>A0A1V6C7T7</accession>
<evidence type="ECO:0000313" key="2">
    <source>
        <dbReference type="EMBL" id="OQB72914.1"/>
    </source>
</evidence>
<feature type="domain" description="FHA" evidence="1">
    <location>
        <begin position="22"/>
        <end position="95"/>
    </location>
</feature>
<protein>
    <submittedName>
        <fullName evidence="2">Glycogen accumulation regulator GarA</fullName>
    </submittedName>
</protein>
<dbReference type="InterPro" id="IPR050923">
    <property type="entry name" value="Cell_Proc_Reg/RNA_Proc"/>
</dbReference>
<dbReference type="PROSITE" id="PS50006">
    <property type="entry name" value="FHA_DOMAIN"/>
    <property type="match status" value="1"/>
</dbReference>
<dbReference type="CDD" id="cd00060">
    <property type="entry name" value="FHA"/>
    <property type="match status" value="1"/>
</dbReference>
<reference evidence="2" key="1">
    <citation type="submission" date="2017-02" db="EMBL/GenBank/DDBJ databases">
        <title>Delving into the versatile metabolic prowess of the omnipresent phylum Bacteroidetes.</title>
        <authorList>
            <person name="Nobu M.K."/>
            <person name="Mei R."/>
            <person name="Narihiro T."/>
            <person name="Kuroda K."/>
            <person name="Liu W.-T."/>
        </authorList>
    </citation>
    <scope>NUCLEOTIDE SEQUENCE</scope>
    <source>
        <strain evidence="2">ADurb.Bin131</strain>
    </source>
</reference>
<dbReference type="InterPro" id="IPR008984">
    <property type="entry name" value="SMAD_FHA_dom_sf"/>
</dbReference>
<organism evidence="2">
    <name type="scientific">candidate division TA06 bacterium ADurb.Bin131</name>
    <dbReference type="NCBI Taxonomy" id="1852827"/>
    <lineage>
        <taxon>Bacteria</taxon>
        <taxon>Bacteria division TA06</taxon>
    </lineage>
</organism>
<dbReference type="SMART" id="SM00240">
    <property type="entry name" value="FHA"/>
    <property type="match status" value="1"/>
</dbReference>
<dbReference type="Pfam" id="PF00498">
    <property type="entry name" value="FHA"/>
    <property type="match status" value="1"/>
</dbReference>
<name>A0A1V6C7T7_UNCT6</name>
<evidence type="ECO:0000259" key="1">
    <source>
        <dbReference type="PROSITE" id="PS50006"/>
    </source>
</evidence>
<dbReference type="EMBL" id="MWDQ01000107">
    <property type="protein sequence ID" value="OQB72914.1"/>
    <property type="molecule type" value="Genomic_DNA"/>
</dbReference>
<proteinExistence type="predicted"/>
<dbReference type="InterPro" id="IPR000253">
    <property type="entry name" value="FHA_dom"/>
</dbReference>
<dbReference type="Proteomes" id="UP000485562">
    <property type="component" value="Unassembled WGS sequence"/>
</dbReference>
<dbReference type="PANTHER" id="PTHR23308">
    <property type="entry name" value="NUCLEAR INHIBITOR OF PROTEIN PHOSPHATASE-1"/>
    <property type="match status" value="1"/>
</dbReference>
<comment type="caution">
    <text evidence="2">The sequence shown here is derived from an EMBL/GenBank/DDBJ whole genome shotgun (WGS) entry which is preliminary data.</text>
</comment>
<dbReference type="Gene3D" id="2.60.200.20">
    <property type="match status" value="1"/>
</dbReference>
<dbReference type="SUPFAM" id="SSF49879">
    <property type="entry name" value="SMAD/FHA domain"/>
    <property type="match status" value="1"/>
</dbReference>
<gene>
    <name evidence="2" type="primary">garA</name>
    <name evidence="2" type="ORF">BWX89_01153</name>
</gene>